<evidence type="ECO:0000313" key="3">
    <source>
        <dbReference type="Proteomes" id="UP000007842"/>
    </source>
</evidence>
<dbReference type="KEGG" id="sct:SCAT_2274"/>
<feature type="region of interest" description="Disordered" evidence="1">
    <location>
        <begin position="51"/>
        <end position="70"/>
    </location>
</feature>
<dbReference type="EMBL" id="CP003219">
    <property type="protein sequence ID" value="AEW94628.1"/>
    <property type="molecule type" value="Genomic_DNA"/>
</dbReference>
<name>F8JY52_STREN</name>
<keyword evidence="3" id="KW-1185">Reference proteome</keyword>
<dbReference type="AlphaFoldDB" id="F8JY52"/>
<dbReference type="HOGENOM" id="CLU_098308_0_0_11"/>
<accession>G8WPC6</accession>
<feature type="compositionally biased region" description="Low complexity" evidence="1">
    <location>
        <begin position="53"/>
        <end position="66"/>
    </location>
</feature>
<organism evidence="2 3">
    <name type="scientific">Streptantibioticus cattleyicolor (strain ATCC 35852 / DSM 46488 / JCM 4925 / NBRC 14057 / NRRL 8057)</name>
    <name type="common">Streptomyces cattleya</name>
    <dbReference type="NCBI Taxonomy" id="1003195"/>
    <lineage>
        <taxon>Bacteria</taxon>
        <taxon>Bacillati</taxon>
        <taxon>Actinomycetota</taxon>
        <taxon>Actinomycetes</taxon>
        <taxon>Kitasatosporales</taxon>
        <taxon>Streptomycetaceae</taxon>
        <taxon>Streptantibioticus</taxon>
    </lineage>
</organism>
<dbReference type="STRING" id="1003195.SCATT_22570"/>
<sequence length="206" mass="22583">MPDPGPGQHLACEICDRPSGAGTRVHRACEQRLAQNLAALPSLYRGLTGALEPGRSPRYGGRPGSRTAPMPVREDVLDLVGPGGIEGVLLDWERDLRDHLGWPPPQPRGSVERTVNESVDVLLRQVRWVCSTHPAVQDFARDVAALRARCERVLGIEHPRWISVRCPCGARLTFVFDTAGERCGRCQTSYPRAAVLQLPLVERSAA</sequence>
<dbReference type="Proteomes" id="UP000007842">
    <property type="component" value="Chromosome"/>
</dbReference>
<dbReference type="PATRIC" id="fig|1003195.11.peg.3787"/>
<accession>F8JY52</accession>
<protein>
    <submittedName>
        <fullName evidence="2">Uncharacterized protein</fullName>
    </submittedName>
</protein>
<evidence type="ECO:0000256" key="1">
    <source>
        <dbReference type="SAM" id="MobiDB-lite"/>
    </source>
</evidence>
<evidence type="ECO:0000313" key="2">
    <source>
        <dbReference type="EMBL" id="AEW94628.1"/>
    </source>
</evidence>
<dbReference type="OrthoDB" id="4180743at2"/>
<dbReference type="eggNOG" id="ENOG5031HYZ">
    <property type="taxonomic scope" value="Bacteria"/>
</dbReference>
<reference evidence="3" key="1">
    <citation type="submission" date="2011-12" db="EMBL/GenBank/DDBJ databases">
        <title>Complete genome sequence of Streptomyces cattleya strain DSM 46488.</title>
        <authorList>
            <person name="Ou H.-Y."/>
            <person name="Li P."/>
            <person name="Zhao C."/>
            <person name="O'Hagan D."/>
            <person name="Deng Z."/>
        </authorList>
    </citation>
    <scope>NUCLEOTIDE SEQUENCE [LARGE SCALE GENOMIC DNA]</scope>
    <source>
        <strain evidence="3">ATCC 35852 / DSM 46488 / JCM 4925 / NBRC 14057 / NRRL 8057</strain>
    </source>
</reference>
<proteinExistence type="predicted"/>
<dbReference type="KEGG" id="scy:SCATT_22570"/>
<gene>
    <name evidence="2" type="ordered locus">SCATT_22570</name>
</gene>
<dbReference type="RefSeq" id="WP_014143020.1">
    <property type="nucleotide sequence ID" value="NC_016111.1"/>
</dbReference>